<sequence length="45" mass="5560">MLRLKFSLDEFKLCKRCQTYFNMWCFSMNKTTSFTFAYAGRKCRR</sequence>
<accession>A0A2P2Q0L7</accession>
<name>A0A2P2Q0L7_RHIMU</name>
<reference evidence="1" key="1">
    <citation type="submission" date="2018-02" db="EMBL/GenBank/DDBJ databases">
        <title>Rhizophora mucronata_Transcriptome.</title>
        <authorList>
            <person name="Meera S.P."/>
            <person name="Sreeshan A."/>
            <person name="Augustine A."/>
        </authorList>
    </citation>
    <scope>NUCLEOTIDE SEQUENCE</scope>
    <source>
        <tissue evidence="1">Leaf</tissue>
    </source>
</reference>
<evidence type="ECO:0000313" key="1">
    <source>
        <dbReference type="EMBL" id="MBX60508.1"/>
    </source>
</evidence>
<dbReference type="EMBL" id="GGEC01080024">
    <property type="protein sequence ID" value="MBX60508.1"/>
    <property type="molecule type" value="Transcribed_RNA"/>
</dbReference>
<proteinExistence type="predicted"/>
<dbReference type="AlphaFoldDB" id="A0A2P2Q0L7"/>
<protein>
    <submittedName>
        <fullName evidence="1">Uncharacterized protein</fullName>
    </submittedName>
</protein>
<organism evidence="1">
    <name type="scientific">Rhizophora mucronata</name>
    <name type="common">Asiatic mangrove</name>
    <dbReference type="NCBI Taxonomy" id="61149"/>
    <lineage>
        <taxon>Eukaryota</taxon>
        <taxon>Viridiplantae</taxon>
        <taxon>Streptophyta</taxon>
        <taxon>Embryophyta</taxon>
        <taxon>Tracheophyta</taxon>
        <taxon>Spermatophyta</taxon>
        <taxon>Magnoliopsida</taxon>
        <taxon>eudicotyledons</taxon>
        <taxon>Gunneridae</taxon>
        <taxon>Pentapetalae</taxon>
        <taxon>rosids</taxon>
        <taxon>fabids</taxon>
        <taxon>Malpighiales</taxon>
        <taxon>Rhizophoraceae</taxon>
        <taxon>Rhizophora</taxon>
    </lineage>
</organism>